<reference evidence="3 4" key="1">
    <citation type="submission" date="2021-06" db="EMBL/GenBank/DDBJ databases">
        <authorList>
            <person name="Palmer J.M."/>
        </authorList>
    </citation>
    <scope>NUCLEOTIDE SEQUENCE [LARGE SCALE GENOMIC DNA]</scope>
    <source>
        <strain evidence="4">if_2019</strain>
        <tissue evidence="3">Muscle</tissue>
    </source>
</reference>
<comment type="similarity">
    <text evidence="1">Belongs to the sulfotransferase 1 family.</text>
</comment>
<dbReference type="EC" id="2.8.2.-" evidence="1"/>
<feature type="domain" description="Sulfotransferase" evidence="2">
    <location>
        <begin position="23"/>
        <end position="69"/>
    </location>
</feature>
<keyword evidence="4" id="KW-1185">Reference proteome</keyword>
<name>A0ABV0UD39_9TELE</name>
<dbReference type="InterPro" id="IPR000863">
    <property type="entry name" value="Sulfotransferase_dom"/>
</dbReference>
<dbReference type="EMBL" id="JAHRIQ010067157">
    <property type="protein sequence ID" value="MEQ2242654.1"/>
    <property type="molecule type" value="Genomic_DNA"/>
</dbReference>
<evidence type="ECO:0000256" key="1">
    <source>
        <dbReference type="RuleBase" id="RU361155"/>
    </source>
</evidence>
<sequence length="99" mass="11493">MSEIYVLFSQIHDQILYLFWTLGTTWTQEIIDLLLHNGDAEACKRAPTPVRSPFLEICSPPPIPSGVHFCLKLFFLYFDGIERLRCYQLVPLFSLCEKP</sequence>
<dbReference type="Proteomes" id="UP001482620">
    <property type="component" value="Unassembled WGS sequence"/>
</dbReference>
<gene>
    <name evidence="3" type="ORF">ILYODFUR_038225</name>
</gene>
<dbReference type="SUPFAM" id="SSF52540">
    <property type="entry name" value="P-loop containing nucleoside triphosphate hydrolases"/>
    <property type="match status" value="1"/>
</dbReference>
<evidence type="ECO:0000259" key="2">
    <source>
        <dbReference type="Pfam" id="PF00685"/>
    </source>
</evidence>
<proteinExistence type="inferred from homology"/>
<comment type="caution">
    <text evidence="3">The sequence shown here is derived from an EMBL/GenBank/DDBJ whole genome shotgun (WGS) entry which is preliminary data.</text>
</comment>
<dbReference type="Gene3D" id="3.40.50.300">
    <property type="entry name" value="P-loop containing nucleotide triphosphate hydrolases"/>
    <property type="match status" value="1"/>
</dbReference>
<dbReference type="InterPro" id="IPR027417">
    <property type="entry name" value="P-loop_NTPase"/>
</dbReference>
<evidence type="ECO:0000313" key="3">
    <source>
        <dbReference type="EMBL" id="MEQ2242654.1"/>
    </source>
</evidence>
<keyword evidence="1" id="KW-0808">Transferase</keyword>
<dbReference type="Pfam" id="PF00685">
    <property type="entry name" value="Sulfotransfer_1"/>
    <property type="match status" value="1"/>
</dbReference>
<evidence type="ECO:0000313" key="4">
    <source>
        <dbReference type="Proteomes" id="UP001482620"/>
    </source>
</evidence>
<organism evidence="3 4">
    <name type="scientific">Ilyodon furcidens</name>
    <name type="common">goldbreast splitfin</name>
    <dbReference type="NCBI Taxonomy" id="33524"/>
    <lineage>
        <taxon>Eukaryota</taxon>
        <taxon>Metazoa</taxon>
        <taxon>Chordata</taxon>
        <taxon>Craniata</taxon>
        <taxon>Vertebrata</taxon>
        <taxon>Euteleostomi</taxon>
        <taxon>Actinopterygii</taxon>
        <taxon>Neopterygii</taxon>
        <taxon>Teleostei</taxon>
        <taxon>Neoteleostei</taxon>
        <taxon>Acanthomorphata</taxon>
        <taxon>Ovalentaria</taxon>
        <taxon>Atherinomorphae</taxon>
        <taxon>Cyprinodontiformes</taxon>
        <taxon>Goodeidae</taxon>
        <taxon>Ilyodon</taxon>
    </lineage>
</organism>
<accession>A0ABV0UD39</accession>
<protein>
    <recommendedName>
        <fullName evidence="1">Sulfotransferase</fullName>
        <ecNumber evidence="1">2.8.2.-</ecNumber>
    </recommendedName>
</protein>